<proteinExistence type="predicted"/>
<dbReference type="EMBL" id="CAJVPL010001512">
    <property type="protein sequence ID" value="CAG8574708.1"/>
    <property type="molecule type" value="Genomic_DNA"/>
</dbReference>
<protein>
    <submittedName>
        <fullName evidence="2">4062_t:CDS:1</fullName>
    </submittedName>
</protein>
<evidence type="ECO:0000256" key="1">
    <source>
        <dbReference type="SAM" id="MobiDB-lite"/>
    </source>
</evidence>
<dbReference type="Proteomes" id="UP000789831">
    <property type="component" value="Unassembled WGS sequence"/>
</dbReference>
<organism evidence="2 3">
    <name type="scientific">Ambispora gerdemannii</name>
    <dbReference type="NCBI Taxonomy" id="144530"/>
    <lineage>
        <taxon>Eukaryota</taxon>
        <taxon>Fungi</taxon>
        <taxon>Fungi incertae sedis</taxon>
        <taxon>Mucoromycota</taxon>
        <taxon>Glomeromycotina</taxon>
        <taxon>Glomeromycetes</taxon>
        <taxon>Archaeosporales</taxon>
        <taxon>Ambisporaceae</taxon>
        <taxon>Ambispora</taxon>
    </lineage>
</organism>
<accession>A0A9N9BTF0</accession>
<name>A0A9N9BTF0_9GLOM</name>
<feature type="compositionally biased region" description="Acidic residues" evidence="1">
    <location>
        <begin position="37"/>
        <end position="47"/>
    </location>
</feature>
<gene>
    <name evidence="2" type="ORF">AGERDE_LOCUS7817</name>
</gene>
<dbReference type="AlphaFoldDB" id="A0A9N9BTF0"/>
<reference evidence="2" key="1">
    <citation type="submission" date="2021-06" db="EMBL/GenBank/DDBJ databases">
        <authorList>
            <person name="Kallberg Y."/>
            <person name="Tangrot J."/>
            <person name="Rosling A."/>
        </authorList>
    </citation>
    <scope>NUCLEOTIDE SEQUENCE</scope>
    <source>
        <strain evidence="2">MT106</strain>
    </source>
</reference>
<feature type="region of interest" description="Disordered" evidence="1">
    <location>
        <begin position="16"/>
        <end position="51"/>
    </location>
</feature>
<comment type="caution">
    <text evidence="2">The sequence shown here is derived from an EMBL/GenBank/DDBJ whole genome shotgun (WGS) entry which is preliminary data.</text>
</comment>
<evidence type="ECO:0000313" key="2">
    <source>
        <dbReference type="EMBL" id="CAG8574708.1"/>
    </source>
</evidence>
<keyword evidence="3" id="KW-1185">Reference proteome</keyword>
<evidence type="ECO:0000313" key="3">
    <source>
        <dbReference type="Proteomes" id="UP000789831"/>
    </source>
</evidence>
<sequence length="72" mass="8450">MTFDWDGQKGEIPVKFIHSIEDVSTDDSGAESSEERSSDEEEYEEQELNGKTYLMWMANQDDWTTTRPKRKN</sequence>